<keyword evidence="4" id="KW-0788">Thiol protease</keyword>
<dbReference type="EMBL" id="JABCIY010000024">
    <property type="protein sequence ID" value="KAF7196730.1"/>
    <property type="molecule type" value="Genomic_DNA"/>
</dbReference>
<evidence type="ECO:0000259" key="7">
    <source>
        <dbReference type="PROSITE" id="PS50600"/>
    </source>
</evidence>
<feature type="region of interest" description="Disordered" evidence="6">
    <location>
        <begin position="158"/>
        <end position="208"/>
    </location>
</feature>
<evidence type="ECO:0000256" key="1">
    <source>
        <dbReference type="ARBA" id="ARBA00005234"/>
    </source>
</evidence>
<evidence type="ECO:0000256" key="6">
    <source>
        <dbReference type="SAM" id="MobiDB-lite"/>
    </source>
</evidence>
<dbReference type="OrthoDB" id="1939479at2759"/>
<feature type="domain" description="Ubiquitin-like protease family profile" evidence="7">
    <location>
        <begin position="655"/>
        <end position="843"/>
    </location>
</feature>
<dbReference type="PANTHER" id="PTHR12606">
    <property type="entry name" value="SENTRIN/SUMO-SPECIFIC PROTEASE"/>
    <property type="match status" value="1"/>
</dbReference>
<comment type="caution">
    <text evidence="8">The sequence shown here is derived from an EMBL/GenBank/DDBJ whole genome shotgun (WGS) entry which is preliminary data.</text>
</comment>
<proteinExistence type="inferred from homology"/>
<feature type="coiled-coil region" evidence="5">
    <location>
        <begin position="491"/>
        <end position="518"/>
    </location>
</feature>
<accession>A0A8H6VS11</accession>
<dbReference type="Gene3D" id="3.40.395.10">
    <property type="entry name" value="Adenoviral Proteinase, Chain A"/>
    <property type="match status" value="1"/>
</dbReference>
<evidence type="ECO:0000256" key="3">
    <source>
        <dbReference type="ARBA" id="ARBA00022801"/>
    </source>
</evidence>
<feature type="region of interest" description="Disordered" evidence="6">
    <location>
        <begin position="83"/>
        <end position="104"/>
    </location>
</feature>
<gene>
    <name evidence="8" type="ORF">HII31_02100</name>
</gene>
<dbReference type="GO" id="GO:0016929">
    <property type="term" value="F:deSUMOylase activity"/>
    <property type="evidence" value="ECO:0007669"/>
    <property type="project" value="TreeGrafter"/>
</dbReference>
<feature type="region of interest" description="Disordered" evidence="6">
    <location>
        <begin position="366"/>
        <end position="456"/>
    </location>
</feature>
<dbReference type="InterPro" id="IPR003653">
    <property type="entry name" value="Peptidase_C48_C"/>
</dbReference>
<keyword evidence="9" id="KW-1185">Reference proteome</keyword>
<dbReference type="PANTHER" id="PTHR12606:SF141">
    <property type="entry name" value="GH15225P-RELATED"/>
    <property type="match status" value="1"/>
</dbReference>
<name>A0A8H6VS11_9PEZI</name>
<dbReference type="GO" id="GO:0005634">
    <property type="term" value="C:nucleus"/>
    <property type="evidence" value="ECO:0007669"/>
    <property type="project" value="TreeGrafter"/>
</dbReference>
<dbReference type="PROSITE" id="PS50600">
    <property type="entry name" value="ULP_PROTEASE"/>
    <property type="match status" value="1"/>
</dbReference>
<feature type="compositionally biased region" description="Low complexity" evidence="6">
    <location>
        <begin position="183"/>
        <end position="206"/>
    </location>
</feature>
<feature type="region of interest" description="Disordered" evidence="6">
    <location>
        <begin position="243"/>
        <end position="300"/>
    </location>
</feature>
<dbReference type="GO" id="GO:0006508">
    <property type="term" value="P:proteolysis"/>
    <property type="evidence" value="ECO:0007669"/>
    <property type="project" value="UniProtKB-KW"/>
</dbReference>
<keyword evidence="3" id="KW-0378">Hydrolase</keyword>
<dbReference type="GO" id="GO:0016926">
    <property type="term" value="P:protein desumoylation"/>
    <property type="evidence" value="ECO:0007669"/>
    <property type="project" value="TreeGrafter"/>
</dbReference>
<feature type="compositionally biased region" description="Basic and acidic residues" evidence="6">
    <location>
        <begin position="429"/>
        <end position="442"/>
    </location>
</feature>
<feature type="region of interest" description="Disordered" evidence="6">
    <location>
        <begin position="116"/>
        <end position="139"/>
    </location>
</feature>
<keyword evidence="2 8" id="KW-0645">Protease</keyword>
<reference evidence="8" key="1">
    <citation type="submission" date="2020-04" db="EMBL/GenBank/DDBJ databases">
        <title>Draft genome resource of the tomato pathogen Pseudocercospora fuligena.</title>
        <authorList>
            <person name="Zaccaron A."/>
        </authorList>
    </citation>
    <scope>NUCLEOTIDE SEQUENCE</scope>
    <source>
        <strain evidence="8">PF001</strain>
    </source>
</reference>
<evidence type="ECO:0000256" key="5">
    <source>
        <dbReference type="SAM" id="Coils"/>
    </source>
</evidence>
<evidence type="ECO:0000256" key="2">
    <source>
        <dbReference type="ARBA" id="ARBA00022670"/>
    </source>
</evidence>
<protein>
    <submittedName>
        <fullName evidence="8">Sentrin-specific protease 2</fullName>
    </submittedName>
</protein>
<feature type="region of interest" description="Disordered" evidence="6">
    <location>
        <begin position="537"/>
        <end position="576"/>
    </location>
</feature>
<sequence length="877" mass="98111">MNPLLKKREKKGRVGQLYSETYHGYNANGPLISPELHTYRKHLWHSPVDYCDPEQYDVIGKSVFDTRRNGKRTYEAYLPTAPMDIDSEPVHTTEPAGENPDVSMDWETTEAPRVHFSPLRRDPKPRSAHLGPAPTKMGKSALVKRIQAYDSIVDQYVPQTPHKWNPDVDFSIPSGLAEEKKPQLSQPPASSSPFLSSPLKSAPAAPERNNHFEVPEFSTFMSDEFSEFSPEKASTPAAVRAFWTSPKARSPPKRKELSPEAQSSPFQSQFTSPPERKKLSPVSRRSPFQSQAPKPEVLYPGLQNSINEKQYILAEETVYEESDSIPEPIRRIGGMLVGVVTTTVTTYIPAIIGAVWRSIWRNSTATSTPRASREPQEIFAVETAPNSGKRRAVAKQDLMPRPPPEAGAIESQKTGKTPPQMATPPDSRPNSRDEESKKDAARPSRRPQGMLPAPGHTALDYFASTVGYIPRPATASTYVPKGPSKIELVAREARKAMMERQREEFKELKKKRDEDINNLIAKAKQVAIETPEQKRLRQSVSTRKSRAEAAAAEKIRKEEELRQAEEEAGLQAEKEERERIEEELRKKEEEKARLAAQLAAEEEERRLREEAALRAAEVADRPLIPTLSDELEAKIATTMAITDASKIVCKTSAGVELTRYDLGRVLPQPNEKSLRNIPRGSKGGPGLWLNDESVNGFISAIVQRKLDQVGYSKRADVVPAYVAYDTNWYPTYRQKGINGIGRWSRRKHIAGGRLLQCEKIFFPCSTGAHWTLLIISPKARTIEFLDSAHGSRSNWLKIAREWLAMELGGSYKAEEWKEGSGKSQSQLNLDDCGVFTCINALASAEGRDFSEVTAERDMPLARKFIVGVLVNEGFEEA</sequence>
<dbReference type="AlphaFoldDB" id="A0A8H6VS11"/>
<feature type="compositionally biased region" description="Basic and acidic residues" evidence="6">
    <location>
        <begin position="545"/>
        <end position="565"/>
    </location>
</feature>
<dbReference type="SUPFAM" id="SSF54001">
    <property type="entry name" value="Cysteine proteinases"/>
    <property type="match status" value="1"/>
</dbReference>
<dbReference type="Pfam" id="PF02902">
    <property type="entry name" value="Peptidase_C48"/>
    <property type="match status" value="1"/>
</dbReference>
<keyword evidence="5" id="KW-0175">Coiled coil</keyword>
<comment type="similarity">
    <text evidence="1">Belongs to the peptidase C48 family.</text>
</comment>
<evidence type="ECO:0000313" key="8">
    <source>
        <dbReference type="EMBL" id="KAF7196730.1"/>
    </source>
</evidence>
<dbReference type="Proteomes" id="UP000660729">
    <property type="component" value="Unassembled WGS sequence"/>
</dbReference>
<organism evidence="8 9">
    <name type="scientific">Pseudocercospora fuligena</name>
    <dbReference type="NCBI Taxonomy" id="685502"/>
    <lineage>
        <taxon>Eukaryota</taxon>
        <taxon>Fungi</taxon>
        <taxon>Dikarya</taxon>
        <taxon>Ascomycota</taxon>
        <taxon>Pezizomycotina</taxon>
        <taxon>Dothideomycetes</taxon>
        <taxon>Dothideomycetidae</taxon>
        <taxon>Mycosphaerellales</taxon>
        <taxon>Mycosphaerellaceae</taxon>
        <taxon>Pseudocercospora</taxon>
    </lineage>
</organism>
<feature type="compositionally biased region" description="Low complexity" evidence="6">
    <location>
        <begin position="262"/>
        <end position="273"/>
    </location>
</feature>
<dbReference type="InterPro" id="IPR038765">
    <property type="entry name" value="Papain-like_cys_pep_sf"/>
</dbReference>
<evidence type="ECO:0000313" key="9">
    <source>
        <dbReference type="Proteomes" id="UP000660729"/>
    </source>
</evidence>
<evidence type="ECO:0000256" key="4">
    <source>
        <dbReference type="ARBA" id="ARBA00022807"/>
    </source>
</evidence>